<accession>A0A9P8ZTZ0</accession>
<dbReference type="AlphaFoldDB" id="A0A9P8ZTZ0"/>
<comment type="caution">
    <text evidence="2">The sequence shown here is derived from an EMBL/GenBank/DDBJ whole genome shotgun (WGS) entry which is preliminary data.</text>
</comment>
<sequence length="169" mass="18376">MSSNPPPLQRPAAARPVRSAGPTIASTSSSTGNGSGNGNGNVRRNLFQSQLTRRPTPTSSNSGETLRLDVDVLDSEASEIVIRDKNGEFEVGDPPTPPMDEGSEAGAVDEDGEHERERRKLAEIVRHHQKSPAQPEEILEALRASMRAQVTALADDNWMYEPEDQPRPQ</sequence>
<evidence type="ECO:0000313" key="2">
    <source>
        <dbReference type="EMBL" id="KAH6648831.1"/>
    </source>
</evidence>
<evidence type="ECO:0000313" key="3">
    <source>
        <dbReference type="Proteomes" id="UP000758603"/>
    </source>
</evidence>
<feature type="compositionally biased region" description="Polar residues" evidence="1">
    <location>
        <begin position="46"/>
        <end position="64"/>
    </location>
</feature>
<dbReference type="RefSeq" id="XP_045955338.1">
    <property type="nucleotide sequence ID" value="XM_046107882.1"/>
</dbReference>
<gene>
    <name evidence="2" type="ORF">BKA67DRAFT_661782</name>
</gene>
<protein>
    <submittedName>
        <fullName evidence="2">Uncharacterized protein</fullName>
    </submittedName>
</protein>
<reference evidence="2" key="1">
    <citation type="journal article" date="2021" name="Nat. Commun.">
        <title>Genetic determinants of endophytism in the Arabidopsis root mycobiome.</title>
        <authorList>
            <person name="Mesny F."/>
            <person name="Miyauchi S."/>
            <person name="Thiergart T."/>
            <person name="Pickel B."/>
            <person name="Atanasova L."/>
            <person name="Karlsson M."/>
            <person name="Huettel B."/>
            <person name="Barry K.W."/>
            <person name="Haridas S."/>
            <person name="Chen C."/>
            <person name="Bauer D."/>
            <person name="Andreopoulos W."/>
            <person name="Pangilinan J."/>
            <person name="LaButti K."/>
            <person name="Riley R."/>
            <person name="Lipzen A."/>
            <person name="Clum A."/>
            <person name="Drula E."/>
            <person name="Henrissat B."/>
            <person name="Kohler A."/>
            <person name="Grigoriev I.V."/>
            <person name="Martin F.M."/>
            <person name="Hacquard S."/>
        </authorList>
    </citation>
    <scope>NUCLEOTIDE SEQUENCE</scope>
    <source>
        <strain evidence="2">MPI-SDFR-AT-0073</strain>
    </source>
</reference>
<proteinExistence type="predicted"/>
<keyword evidence="3" id="KW-1185">Reference proteome</keyword>
<organism evidence="2 3">
    <name type="scientific">Truncatella angustata</name>
    <dbReference type="NCBI Taxonomy" id="152316"/>
    <lineage>
        <taxon>Eukaryota</taxon>
        <taxon>Fungi</taxon>
        <taxon>Dikarya</taxon>
        <taxon>Ascomycota</taxon>
        <taxon>Pezizomycotina</taxon>
        <taxon>Sordariomycetes</taxon>
        <taxon>Xylariomycetidae</taxon>
        <taxon>Amphisphaeriales</taxon>
        <taxon>Sporocadaceae</taxon>
        <taxon>Truncatella</taxon>
    </lineage>
</organism>
<dbReference type="Proteomes" id="UP000758603">
    <property type="component" value="Unassembled WGS sequence"/>
</dbReference>
<evidence type="ECO:0000256" key="1">
    <source>
        <dbReference type="SAM" id="MobiDB-lite"/>
    </source>
</evidence>
<dbReference type="GeneID" id="70136773"/>
<dbReference type="EMBL" id="JAGPXC010000007">
    <property type="protein sequence ID" value="KAH6648831.1"/>
    <property type="molecule type" value="Genomic_DNA"/>
</dbReference>
<feature type="compositionally biased region" description="Acidic residues" evidence="1">
    <location>
        <begin position="101"/>
        <end position="112"/>
    </location>
</feature>
<name>A0A9P8ZTZ0_9PEZI</name>
<dbReference type="OrthoDB" id="4188844at2759"/>
<feature type="region of interest" description="Disordered" evidence="1">
    <location>
        <begin position="1"/>
        <end position="117"/>
    </location>
</feature>